<dbReference type="InterPro" id="IPR024311">
    <property type="entry name" value="Lipocalin-like"/>
</dbReference>
<name>A0A2S7UA65_9FLAO</name>
<proteinExistence type="predicted"/>
<evidence type="ECO:0000256" key="1">
    <source>
        <dbReference type="SAM" id="SignalP"/>
    </source>
</evidence>
<feature type="domain" description="Lipocalin-like" evidence="2">
    <location>
        <begin position="33"/>
        <end position="139"/>
    </location>
</feature>
<feature type="chain" id="PRO_5015703010" description="Lipocalin-like domain-containing protein" evidence="1">
    <location>
        <begin position="21"/>
        <end position="171"/>
    </location>
</feature>
<keyword evidence="1" id="KW-0732">Signal</keyword>
<gene>
    <name evidence="3" type="ORF">BST92_04035</name>
</gene>
<feature type="signal peptide" evidence="1">
    <location>
        <begin position="1"/>
        <end position="20"/>
    </location>
</feature>
<comment type="caution">
    <text evidence="3">The sequence shown here is derived from an EMBL/GenBank/DDBJ whole genome shotgun (WGS) entry which is preliminary data.</text>
</comment>
<reference evidence="3 4" key="1">
    <citation type="submission" date="2017-01" db="EMBL/GenBank/DDBJ databases">
        <title>Trade-off between light-utilization and light-protection in marine flavobacteria.</title>
        <authorList>
            <person name="Kumagai Y."/>
            <person name="Yoshizawa S."/>
            <person name="Kogure K."/>
            <person name="Iwasaki W."/>
        </authorList>
    </citation>
    <scope>NUCLEOTIDE SEQUENCE [LARGE SCALE GENOMIC DNA]</scope>
    <source>
        <strain evidence="3 4">KCTC 32109</strain>
    </source>
</reference>
<dbReference type="Proteomes" id="UP000239747">
    <property type="component" value="Unassembled WGS sequence"/>
</dbReference>
<evidence type="ECO:0000313" key="4">
    <source>
        <dbReference type="Proteomes" id="UP000239747"/>
    </source>
</evidence>
<organism evidence="3 4">
    <name type="scientific">Nonlabens arenilitoris</name>
    <dbReference type="NCBI Taxonomy" id="1217969"/>
    <lineage>
        <taxon>Bacteria</taxon>
        <taxon>Pseudomonadati</taxon>
        <taxon>Bacteroidota</taxon>
        <taxon>Flavobacteriia</taxon>
        <taxon>Flavobacteriales</taxon>
        <taxon>Flavobacteriaceae</taxon>
        <taxon>Nonlabens</taxon>
    </lineage>
</organism>
<keyword evidence="4" id="KW-1185">Reference proteome</keyword>
<sequence>MMKNIILPLIAMLFVFTACTNDENQSVNSNAALVGNYVLSTLTADVAVDLNQDMVTNTELTVETNCFDAMAISFNADGTFSSTIAEVSFDAANNLICNTSVESGTYSYANGTLTITVNINGGTATESQQVLLTPTTLSFNVDDNDVAQYFSGAAGTPASGITNLDFVYNKI</sequence>
<dbReference type="OrthoDB" id="1144836at2"/>
<protein>
    <recommendedName>
        <fullName evidence="2">Lipocalin-like domain-containing protein</fullName>
    </recommendedName>
</protein>
<dbReference type="PROSITE" id="PS51257">
    <property type="entry name" value="PROKAR_LIPOPROTEIN"/>
    <property type="match status" value="1"/>
</dbReference>
<evidence type="ECO:0000259" key="2">
    <source>
        <dbReference type="Pfam" id="PF13648"/>
    </source>
</evidence>
<accession>A0A2S7UA65</accession>
<dbReference type="Pfam" id="PF13648">
    <property type="entry name" value="Lipocalin_4"/>
    <property type="match status" value="1"/>
</dbReference>
<dbReference type="AlphaFoldDB" id="A0A2S7UA65"/>
<dbReference type="EMBL" id="MTPW01000001">
    <property type="protein sequence ID" value="PQJ31142.1"/>
    <property type="molecule type" value="Genomic_DNA"/>
</dbReference>
<evidence type="ECO:0000313" key="3">
    <source>
        <dbReference type="EMBL" id="PQJ31142.1"/>
    </source>
</evidence>